<dbReference type="Pfam" id="PF26180">
    <property type="entry name" value="PAP-OAS1"/>
    <property type="match status" value="1"/>
</dbReference>
<evidence type="ECO:0000313" key="5">
    <source>
        <dbReference type="Proteomes" id="UP000187406"/>
    </source>
</evidence>
<dbReference type="Pfam" id="PF22600">
    <property type="entry name" value="MTPAP-like_central"/>
    <property type="match status" value="1"/>
</dbReference>
<dbReference type="PANTHER" id="PTHR45979:SF30">
    <property type="entry name" value="NUCLEOTIDYLTRANSFERASE"/>
    <property type="match status" value="1"/>
</dbReference>
<dbReference type="Proteomes" id="UP000187406">
    <property type="component" value="Unassembled WGS sequence"/>
</dbReference>
<dbReference type="STRING" id="3775.A0A1Q3BDY4"/>
<dbReference type="OrthoDB" id="273917at2759"/>
<dbReference type="InParanoid" id="A0A1Q3BDY4"/>
<dbReference type="PANTHER" id="PTHR45979">
    <property type="entry name" value="PAP/OAS1 SUBSTRATE-BINDING DOMAIN SUPERFAMILY"/>
    <property type="match status" value="1"/>
</dbReference>
<evidence type="ECO:0000259" key="2">
    <source>
        <dbReference type="Pfam" id="PF22600"/>
    </source>
</evidence>
<feature type="compositionally biased region" description="Polar residues" evidence="1">
    <location>
        <begin position="1172"/>
        <end position="1193"/>
    </location>
</feature>
<dbReference type="AlphaFoldDB" id="A0A1Q3BDY4"/>
<dbReference type="Gene3D" id="3.30.460.10">
    <property type="entry name" value="Beta Polymerase, domain 2"/>
    <property type="match status" value="1"/>
</dbReference>
<organism evidence="4 5">
    <name type="scientific">Cephalotus follicularis</name>
    <name type="common">Albany pitcher plant</name>
    <dbReference type="NCBI Taxonomy" id="3775"/>
    <lineage>
        <taxon>Eukaryota</taxon>
        <taxon>Viridiplantae</taxon>
        <taxon>Streptophyta</taxon>
        <taxon>Embryophyta</taxon>
        <taxon>Tracheophyta</taxon>
        <taxon>Spermatophyta</taxon>
        <taxon>Magnoliopsida</taxon>
        <taxon>eudicotyledons</taxon>
        <taxon>Gunneridae</taxon>
        <taxon>Pentapetalae</taxon>
        <taxon>rosids</taxon>
        <taxon>fabids</taxon>
        <taxon>Oxalidales</taxon>
        <taxon>Cephalotaceae</taxon>
        <taxon>Cephalotus</taxon>
    </lineage>
</organism>
<protein>
    <submittedName>
        <fullName evidence="4">NTP_transf_2 domain-containing protein</fullName>
    </submittedName>
</protein>
<comment type="caution">
    <text evidence="4">The sequence shown here is derived from an EMBL/GenBank/DDBJ whole genome shotgun (WGS) entry which is preliminary data.</text>
</comment>
<evidence type="ECO:0000259" key="3">
    <source>
        <dbReference type="Pfam" id="PF26180"/>
    </source>
</evidence>
<keyword evidence="5" id="KW-1185">Reference proteome</keyword>
<dbReference type="InterPro" id="IPR043519">
    <property type="entry name" value="NT_sf"/>
</dbReference>
<dbReference type="SUPFAM" id="SSF81631">
    <property type="entry name" value="PAP/OAS1 substrate-binding domain"/>
    <property type="match status" value="1"/>
</dbReference>
<dbReference type="SUPFAM" id="SSF81301">
    <property type="entry name" value="Nucleotidyltransferase"/>
    <property type="match status" value="1"/>
</dbReference>
<feature type="region of interest" description="Disordered" evidence="1">
    <location>
        <begin position="526"/>
        <end position="545"/>
    </location>
</feature>
<dbReference type="CDD" id="cd05402">
    <property type="entry name" value="NT_PAP_TUTase"/>
    <property type="match status" value="1"/>
</dbReference>
<feature type="region of interest" description="Disordered" evidence="1">
    <location>
        <begin position="1025"/>
        <end position="1050"/>
    </location>
</feature>
<feature type="region of interest" description="Disordered" evidence="1">
    <location>
        <begin position="1172"/>
        <end position="1201"/>
    </location>
</feature>
<evidence type="ECO:0000313" key="4">
    <source>
        <dbReference type="EMBL" id="GAV66220.1"/>
    </source>
</evidence>
<feature type="region of interest" description="Disordered" evidence="1">
    <location>
        <begin position="429"/>
        <end position="449"/>
    </location>
</feature>
<dbReference type="FunFam" id="1.10.1410.10:FF:000013">
    <property type="entry name" value="PAP/OAS1 substrate-binding domain superfamily"/>
    <property type="match status" value="1"/>
</dbReference>
<evidence type="ECO:0000256" key="1">
    <source>
        <dbReference type="SAM" id="MobiDB-lite"/>
    </source>
</evidence>
<dbReference type="EMBL" id="BDDD01000461">
    <property type="protein sequence ID" value="GAV66220.1"/>
    <property type="molecule type" value="Genomic_DNA"/>
</dbReference>
<dbReference type="InterPro" id="IPR054708">
    <property type="entry name" value="MTPAP-like_central"/>
</dbReference>
<accession>A0A1Q3BDY4</accession>
<gene>
    <name evidence="4" type="ORF">CFOL_v3_09730</name>
</gene>
<dbReference type="InterPro" id="IPR058921">
    <property type="entry name" value="PAP/OAS1-rel"/>
</dbReference>
<reference evidence="5" key="1">
    <citation type="submission" date="2016-04" db="EMBL/GenBank/DDBJ databases">
        <title>Cephalotus genome sequencing.</title>
        <authorList>
            <person name="Fukushima K."/>
            <person name="Hasebe M."/>
            <person name="Fang X."/>
        </authorList>
    </citation>
    <scope>NUCLEOTIDE SEQUENCE [LARGE SCALE GENOMIC DNA]</scope>
    <source>
        <strain evidence="5">cv. St1</strain>
    </source>
</reference>
<feature type="domain" description="Poly(A) RNA polymerase mitochondrial-like central palm" evidence="2">
    <location>
        <begin position="39"/>
        <end position="158"/>
    </location>
</feature>
<name>A0A1Q3BDY4_CEPFO</name>
<feature type="domain" description="PAP/OAS1 substrate-binding-related" evidence="3">
    <location>
        <begin position="171"/>
        <end position="363"/>
    </location>
</feature>
<sequence length="1201" mass="134559">MGPQPIGFFPNGLLPNEAASVTRVLDRERWSQAEARTAELLACIQPSQTSEERRNAVARYVQHLIMKCFSCQVFAFGSVPLKTYLPDGDIDLIAFSTNKKLKDTWANEVRYVLESEEMREDAEFRVKEVQYIQAEVKIIKCLVENIVVDVSFNQLGGLCTLCFLEEVDQLINQNHLFKRSIILIKAWCYYESRILGAHHGLISTYALETLVLYIFHVFNCSFSGPLEVLYRFLEFFSKFDWDNFCVSLWGPVPINSLPDISADSPRNDDKELLLSKLFLQVCRSTYAVLPGSQENQEHPFVSKHFNIVDPLRINNNLGRSVNKGNFFRIRSAFAFGAQRLGRLLDCPKENIIDEVNQFFTITWDRHGKGHRLDAPNPDLYGFRLVNLDQIEGSDSLRNYSSCNMLKEDPNGHKSEVEVTSASHASHGVSLEHGNQSMGRMPRTGNMSSVPRTQVQKDHANLSNSMSSDQNPEILQDINCNEITNTAKGRSTRSDYMKNQVYARYQFARTHSSPQLRTTSTEILSRGRHNRASETGKGQTAPALSDNCRRNLGHEVLDNNSAISSTIELPSPRQNPCDWSIDSALDSDGAPNRYYGDCRVGAMGEDCQSVDETMQMHQEEHDFVNMMESSGYNFNGQVHMPYNLSSAYPPFPIPPTILASLGNAKSLADMLPTNVPSFESSWGSNMHNIQGLVPFKNSPSIRDKQGKKSARLTDRSVVYELDENDLQYEDESVDHVSSLADDIGEWIPLSKLATDPTESTVSGSGTSSRVQTHQIPGYEPAQISGSSSIPLVAQVLAGPESQPKANENHEMLPFAFYPTGPPVPFLTMIPVYNIPTEGGIPGVSENYFDRDEGFNECQKGLLDQSVDLTENFGQSVILKSSDSLKGGAFVESSEEHKSDILNGDIASHLQNLQYGRLCQNPQQRMPLPYPSSVVPPLYLQGHHPVDVPVRPPALNVNPTQFTSYSHCIPVSPMQPGSSRSTVVYQHYANAIPRYRVGTGTFLPNPMYFRDRQYSNARNYREHYSYGRKDHHGNREGSWNHNSKSRFAGRGQGRNQFENASMRTNRVTANNSRSDKPWDSFKHETLPAYYSHIGSSSLSNYMNKGYTASGMYPLPLVNSNGVFPTGTSVDMLYPYDQNMGYGLSAEQLGSLGLVHFSGIDEATHRSEEKLRAINQQWDFQGDSAHSSPDQPSSPQFKDHRNTS</sequence>
<dbReference type="InterPro" id="IPR058920">
    <property type="entry name" value="PAP-OAS1-bd-rel"/>
</dbReference>
<proteinExistence type="predicted"/>
<dbReference type="Gene3D" id="1.10.1410.10">
    <property type="match status" value="1"/>
</dbReference>